<dbReference type="InterPro" id="IPR058533">
    <property type="entry name" value="Cation_efflux_TM"/>
</dbReference>
<evidence type="ECO:0000259" key="13">
    <source>
        <dbReference type="Pfam" id="PF01545"/>
    </source>
</evidence>
<evidence type="ECO:0000256" key="12">
    <source>
        <dbReference type="SAM" id="Phobius"/>
    </source>
</evidence>
<dbReference type="GO" id="GO:0098771">
    <property type="term" value="P:inorganic ion homeostasis"/>
    <property type="evidence" value="ECO:0007669"/>
    <property type="project" value="UniProtKB-ARBA"/>
</dbReference>
<evidence type="ECO:0000256" key="1">
    <source>
        <dbReference type="ARBA" id="ARBA00004146"/>
    </source>
</evidence>
<evidence type="ECO:0000256" key="11">
    <source>
        <dbReference type="SAM" id="MobiDB-lite"/>
    </source>
</evidence>
<dbReference type="EMBL" id="CAJVPQ010000105">
    <property type="protein sequence ID" value="CAG8446051.1"/>
    <property type="molecule type" value="Genomic_DNA"/>
</dbReference>
<keyword evidence="15" id="KW-1185">Reference proteome</keyword>
<evidence type="ECO:0000256" key="9">
    <source>
        <dbReference type="ARBA" id="ARBA00023136"/>
    </source>
</evidence>
<feature type="transmembrane region" description="Helical" evidence="12">
    <location>
        <begin position="169"/>
        <end position="189"/>
    </location>
</feature>
<dbReference type="InterPro" id="IPR026765">
    <property type="entry name" value="Tmem163"/>
</dbReference>
<evidence type="ECO:0000313" key="15">
    <source>
        <dbReference type="Proteomes" id="UP000789570"/>
    </source>
</evidence>
<dbReference type="Pfam" id="PF01545">
    <property type="entry name" value="Cation_efflux"/>
    <property type="match status" value="1"/>
</dbReference>
<comment type="caution">
    <text evidence="14">The sequence shown here is derived from an EMBL/GenBank/DDBJ whole genome shotgun (WGS) entry which is preliminary data.</text>
</comment>
<evidence type="ECO:0000313" key="14">
    <source>
        <dbReference type="EMBL" id="CAG8446051.1"/>
    </source>
</evidence>
<keyword evidence="6" id="KW-0862">Zinc</keyword>
<accession>A0A9N8VC86</accession>
<keyword evidence="8" id="KW-0770">Synapse</keyword>
<proteinExistence type="inferred from homology"/>
<evidence type="ECO:0000256" key="8">
    <source>
        <dbReference type="ARBA" id="ARBA00023018"/>
    </source>
</evidence>
<evidence type="ECO:0000256" key="3">
    <source>
        <dbReference type="ARBA" id="ARBA00008731"/>
    </source>
</evidence>
<dbReference type="OrthoDB" id="5980560at2759"/>
<gene>
    <name evidence="14" type="ORF">FCALED_LOCUS903</name>
</gene>
<evidence type="ECO:0000256" key="2">
    <source>
        <dbReference type="ARBA" id="ARBA00004644"/>
    </source>
</evidence>
<keyword evidence="9 12" id="KW-0472">Membrane</keyword>
<protein>
    <submittedName>
        <fullName evidence="14">13610_t:CDS:1</fullName>
    </submittedName>
</protein>
<evidence type="ECO:0000256" key="6">
    <source>
        <dbReference type="ARBA" id="ARBA00022833"/>
    </source>
</evidence>
<comment type="similarity">
    <text evidence="3">Belongs to the TMEM163 family.</text>
</comment>
<reference evidence="14" key="1">
    <citation type="submission" date="2021-06" db="EMBL/GenBank/DDBJ databases">
        <authorList>
            <person name="Kallberg Y."/>
            <person name="Tangrot J."/>
            <person name="Rosling A."/>
        </authorList>
    </citation>
    <scope>NUCLEOTIDE SEQUENCE</scope>
    <source>
        <strain evidence="14">UK204</strain>
    </source>
</reference>
<dbReference type="InterPro" id="IPR027469">
    <property type="entry name" value="Cation_efflux_TMD_sf"/>
</dbReference>
<organism evidence="14 15">
    <name type="scientific">Funneliformis caledonium</name>
    <dbReference type="NCBI Taxonomy" id="1117310"/>
    <lineage>
        <taxon>Eukaryota</taxon>
        <taxon>Fungi</taxon>
        <taxon>Fungi incertae sedis</taxon>
        <taxon>Mucoromycota</taxon>
        <taxon>Glomeromycotina</taxon>
        <taxon>Glomeromycetes</taxon>
        <taxon>Glomerales</taxon>
        <taxon>Glomeraceae</taxon>
        <taxon>Funneliformis</taxon>
    </lineage>
</organism>
<name>A0A9N8VC86_9GLOM</name>
<dbReference type="Gene3D" id="1.20.1510.10">
    <property type="entry name" value="Cation efflux protein transmembrane domain"/>
    <property type="match status" value="1"/>
</dbReference>
<dbReference type="SUPFAM" id="SSF161111">
    <property type="entry name" value="Cation efflux protein transmembrane domain-like"/>
    <property type="match status" value="1"/>
</dbReference>
<evidence type="ECO:0000256" key="10">
    <source>
        <dbReference type="ARBA" id="ARBA00023329"/>
    </source>
</evidence>
<sequence length="367" mass="41102">MKLLPKFSKQKTIPRSQLIKYAIIICIFTILWNIIEGVVSIFFGNEGDSVSLIFFGVDSFIEVTSAGLVLWRFLTESKPDEEKAVQILEENLGKERKATMGIGLLFLLLSIATISDAIVALVQRRNPETTIAGLIISSVSLSFMGFLWLSKKYLAKKLNSSTMASEAQCSLACIKITLVLFLGSILFMIWKKGWWIDSTAAIILGILFAKEGVDMIMWARSKNFSGGCFEKLTSFTKVDRANFRKSTNSVSKNTLTNQEGNQEDNQERKHDCCSDNKVCKTSRSANEVDYNETTEKYCGDDKTNQSSCCSKESKESTENKDNVKFSSGEEEKEKNIKINSLTIVETRDTIDVDENKEKDSSCACCHE</sequence>
<keyword evidence="10" id="KW-0968">Cytoplasmic vesicle</keyword>
<dbReference type="AlphaFoldDB" id="A0A9N8VC86"/>
<feature type="transmembrane region" description="Helical" evidence="12">
    <location>
        <begin position="50"/>
        <end position="74"/>
    </location>
</feature>
<keyword evidence="7 12" id="KW-1133">Transmembrane helix</keyword>
<feature type="transmembrane region" description="Helical" evidence="12">
    <location>
        <begin position="129"/>
        <end position="149"/>
    </location>
</feature>
<dbReference type="GO" id="GO:0008324">
    <property type="term" value="F:monoatomic cation transmembrane transporter activity"/>
    <property type="evidence" value="ECO:0007669"/>
    <property type="project" value="InterPro"/>
</dbReference>
<feature type="region of interest" description="Disordered" evidence="11">
    <location>
        <begin position="249"/>
        <end position="273"/>
    </location>
</feature>
<dbReference type="GO" id="GO:0030003">
    <property type="term" value="P:intracellular monoatomic cation homeostasis"/>
    <property type="evidence" value="ECO:0007669"/>
    <property type="project" value="UniProtKB-ARBA"/>
</dbReference>
<feature type="transmembrane region" description="Helical" evidence="12">
    <location>
        <begin position="195"/>
        <end position="213"/>
    </location>
</feature>
<evidence type="ECO:0000256" key="5">
    <source>
        <dbReference type="ARBA" id="ARBA00022753"/>
    </source>
</evidence>
<keyword evidence="4 12" id="KW-0812">Transmembrane</keyword>
<dbReference type="PANTHER" id="PTHR31937">
    <property type="entry name" value="TRANSMEMBRANE PROTEIN 163"/>
    <property type="match status" value="1"/>
</dbReference>
<dbReference type="GO" id="GO:0031901">
    <property type="term" value="C:early endosome membrane"/>
    <property type="evidence" value="ECO:0007669"/>
    <property type="project" value="UniProtKB-SubCell"/>
</dbReference>
<keyword evidence="5" id="KW-0967">Endosome</keyword>
<feature type="transmembrane region" description="Helical" evidence="12">
    <location>
        <begin position="102"/>
        <end position="123"/>
    </location>
</feature>
<feature type="compositionally biased region" description="Polar residues" evidence="11">
    <location>
        <begin position="249"/>
        <end position="260"/>
    </location>
</feature>
<dbReference type="Proteomes" id="UP000789570">
    <property type="component" value="Unassembled WGS sequence"/>
</dbReference>
<feature type="domain" description="Cation efflux protein transmembrane" evidence="13">
    <location>
        <begin position="102"/>
        <end position="217"/>
    </location>
</feature>
<evidence type="ECO:0000256" key="7">
    <source>
        <dbReference type="ARBA" id="ARBA00022989"/>
    </source>
</evidence>
<dbReference type="PANTHER" id="PTHR31937:SF2">
    <property type="entry name" value="TRANSMEMBRANE PROTEIN 163"/>
    <property type="match status" value="1"/>
</dbReference>
<comment type="subcellular location">
    <subcellularLocation>
        <location evidence="2">Cytoplasmic vesicle</location>
        <location evidence="2">Secretory vesicle</location>
        <location evidence="2">Synaptic vesicle membrane</location>
        <topology evidence="2">Multi-pass membrane protein</topology>
    </subcellularLocation>
    <subcellularLocation>
        <location evidence="1">Early endosome membrane</location>
    </subcellularLocation>
</comment>
<evidence type="ECO:0000256" key="4">
    <source>
        <dbReference type="ARBA" id="ARBA00022692"/>
    </source>
</evidence>
<feature type="transmembrane region" description="Helical" evidence="12">
    <location>
        <begin position="21"/>
        <end position="44"/>
    </location>
</feature>